<keyword evidence="9" id="KW-1133">Transmembrane helix</keyword>
<keyword evidence="7" id="KW-0067">ATP-binding</keyword>
<name>A0A316F9S4_9ACTN</name>
<evidence type="ECO:0000256" key="4">
    <source>
        <dbReference type="ARBA" id="ARBA00022679"/>
    </source>
</evidence>
<dbReference type="CDD" id="cd16917">
    <property type="entry name" value="HATPase_UhpB-NarQ-NarX-like"/>
    <property type="match status" value="1"/>
</dbReference>
<comment type="catalytic activity">
    <reaction evidence="1">
        <text>ATP + protein L-histidine = ADP + protein N-phospho-L-histidine.</text>
        <dbReference type="EC" id="2.7.13.3"/>
    </reaction>
</comment>
<feature type="transmembrane region" description="Helical" evidence="9">
    <location>
        <begin position="46"/>
        <end position="63"/>
    </location>
</feature>
<accession>A0A316F9S4</accession>
<evidence type="ECO:0000313" key="12">
    <source>
        <dbReference type="EMBL" id="PWK42769.1"/>
    </source>
</evidence>
<dbReference type="SUPFAM" id="SSF55874">
    <property type="entry name" value="ATPase domain of HSP90 chaperone/DNA topoisomerase II/histidine kinase"/>
    <property type="match status" value="1"/>
</dbReference>
<gene>
    <name evidence="12" type="ORF">BC793_114213</name>
</gene>
<keyword evidence="9" id="KW-0812">Transmembrane</keyword>
<dbReference type="Gene3D" id="1.20.5.1930">
    <property type="match status" value="1"/>
</dbReference>
<evidence type="ECO:0000259" key="10">
    <source>
        <dbReference type="Pfam" id="PF02518"/>
    </source>
</evidence>
<feature type="domain" description="Signal transduction histidine kinase subgroup 3 dimerisation and phosphoacceptor" evidence="11">
    <location>
        <begin position="182"/>
        <end position="247"/>
    </location>
</feature>
<evidence type="ECO:0000256" key="7">
    <source>
        <dbReference type="ARBA" id="ARBA00022840"/>
    </source>
</evidence>
<protein>
    <recommendedName>
        <fullName evidence="2">histidine kinase</fullName>
        <ecNumber evidence="2">2.7.13.3</ecNumber>
    </recommendedName>
</protein>
<feature type="domain" description="Histidine kinase/HSP90-like ATPase" evidence="10">
    <location>
        <begin position="290"/>
        <end position="376"/>
    </location>
</feature>
<dbReference type="InterPro" id="IPR050482">
    <property type="entry name" value="Sensor_HK_TwoCompSys"/>
</dbReference>
<keyword evidence="6 12" id="KW-0418">Kinase</keyword>
<feature type="transmembrane region" description="Helical" evidence="9">
    <location>
        <begin position="70"/>
        <end position="88"/>
    </location>
</feature>
<evidence type="ECO:0000256" key="5">
    <source>
        <dbReference type="ARBA" id="ARBA00022741"/>
    </source>
</evidence>
<dbReference type="Gene3D" id="3.30.565.10">
    <property type="entry name" value="Histidine kinase-like ATPase, C-terminal domain"/>
    <property type="match status" value="1"/>
</dbReference>
<organism evidence="12 13">
    <name type="scientific">Actinoplanes xinjiangensis</name>
    <dbReference type="NCBI Taxonomy" id="512350"/>
    <lineage>
        <taxon>Bacteria</taxon>
        <taxon>Bacillati</taxon>
        <taxon>Actinomycetota</taxon>
        <taxon>Actinomycetes</taxon>
        <taxon>Micromonosporales</taxon>
        <taxon>Micromonosporaceae</taxon>
        <taxon>Actinoplanes</taxon>
    </lineage>
</organism>
<dbReference type="GO" id="GO:0005524">
    <property type="term" value="F:ATP binding"/>
    <property type="evidence" value="ECO:0007669"/>
    <property type="project" value="UniProtKB-KW"/>
</dbReference>
<dbReference type="PANTHER" id="PTHR24421:SF10">
    <property type="entry name" value="NITRATE_NITRITE SENSOR PROTEIN NARQ"/>
    <property type="match status" value="1"/>
</dbReference>
<keyword evidence="13" id="KW-1185">Reference proteome</keyword>
<feature type="transmembrane region" description="Helical" evidence="9">
    <location>
        <begin position="94"/>
        <end position="110"/>
    </location>
</feature>
<feature type="transmembrane region" description="Helical" evidence="9">
    <location>
        <begin position="117"/>
        <end position="136"/>
    </location>
</feature>
<feature type="transmembrane region" description="Helical" evidence="9">
    <location>
        <begin position="21"/>
        <end position="40"/>
    </location>
</feature>
<evidence type="ECO:0000256" key="1">
    <source>
        <dbReference type="ARBA" id="ARBA00000085"/>
    </source>
</evidence>
<dbReference type="EMBL" id="QGGR01000014">
    <property type="protein sequence ID" value="PWK42769.1"/>
    <property type="molecule type" value="Genomic_DNA"/>
</dbReference>
<dbReference type="Proteomes" id="UP000245697">
    <property type="component" value="Unassembled WGS sequence"/>
</dbReference>
<keyword evidence="8" id="KW-0902">Two-component regulatory system</keyword>
<dbReference type="AlphaFoldDB" id="A0A316F9S4"/>
<evidence type="ECO:0000256" key="6">
    <source>
        <dbReference type="ARBA" id="ARBA00022777"/>
    </source>
</evidence>
<evidence type="ECO:0000256" key="8">
    <source>
        <dbReference type="ARBA" id="ARBA00023012"/>
    </source>
</evidence>
<keyword evidence="3" id="KW-0597">Phosphoprotein</keyword>
<evidence type="ECO:0000256" key="3">
    <source>
        <dbReference type="ARBA" id="ARBA00022553"/>
    </source>
</evidence>
<sequence>MPAPLLLVQRMGPAAQRAVDLLVAAAAAVLCWFAAISTPATKLPEPTWLALLAGVAVGAPLVVRRRWPIVTAVVVAVAAAALLATGVIPDYASPAPVAVAGVTAYTVGLLSEGDRGARGVLIAMGFLVVGAAFSGASPGFGGIAFAVLVCGSSWAVGWTLRERRRHAEVTAAESTARAVAEERLRIAREMHDAVGHSLSLIAVKSSVAVHVARQRPEEVVDALDVIAAESRGALTELRRTVGALRTEPGYGPPPRLGDLERLAERAESAGVSVQLDVRSGEDLPDSVAAAAYRIVQESLTNVVRHAAPAACRVDVESTGAQLRIEVTDDGARRHSPAPGGGTGIAGMRERVAAYGGTFSAGPRPGGGFAVVATLPYGSTS</sequence>
<dbReference type="Pfam" id="PF02518">
    <property type="entry name" value="HATPase_c"/>
    <property type="match status" value="1"/>
</dbReference>
<keyword evidence="5" id="KW-0547">Nucleotide-binding</keyword>
<dbReference type="EC" id="2.7.13.3" evidence="2"/>
<dbReference type="GO" id="GO:0000155">
    <property type="term" value="F:phosphorelay sensor kinase activity"/>
    <property type="evidence" value="ECO:0007669"/>
    <property type="project" value="InterPro"/>
</dbReference>
<comment type="caution">
    <text evidence="12">The sequence shown here is derived from an EMBL/GenBank/DDBJ whole genome shotgun (WGS) entry which is preliminary data.</text>
</comment>
<dbReference type="GO" id="GO:0016020">
    <property type="term" value="C:membrane"/>
    <property type="evidence" value="ECO:0007669"/>
    <property type="project" value="InterPro"/>
</dbReference>
<dbReference type="Pfam" id="PF07730">
    <property type="entry name" value="HisKA_3"/>
    <property type="match status" value="1"/>
</dbReference>
<proteinExistence type="predicted"/>
<dbReference type="GO" id="GO:0046983">
    <property type="term" value="F:protein dimerization activity"/>
    <property type="evidence" value="ECO:0007669"/>
    <property type="project" value="InterPro"/>
</dbReference>
<dbReference type="OrthoDB" id="227596at2"/>
<evidence type="ECO:0000259" key="11">
    <source>
        <dbReference type="Pfam" id="PF07730"/>
    </source>
</evidence>
<dbReference type="InterPro" id="IPR003594">
    <property type="entry name" value="HATPase_dom"/>
</dbReference>
<reference evidence="12 13" key="1">
    <citation type="submission" date="2018-05" db="EMBL/GenBank/DDBJ databases">
        <title>Genomic Encyclopedia of Archaeal and Bacterial Type Strains, Phase II (KMG-II): from individual species to whole genera.</title>
        <authorList>
            <person name="Goeker M."/>
        </authorList>
    </citation>
    <scope>NUCLEOTIDE SEQUENCE [LARGE SCALE GENOMIC DNA]</scope>
    <source>
        <strain evidence="12 13">DSM 45184</strain>
    </source>
</reference>
<dbReference type="PANTHER" id="PTHR24421">
    <property type="entry name" value="NITRATE/NITRITE SENSOR PROTEIN NARX-RELATED"/>
    <property type="match status" value="1"/>
</dbReference>
<dbReference type="InterPro" id="IPR011712">
    <property type="entry name" value="Sig_transdc_His_kin_sub3_dim/P"/>
</dbReference>
<evidence type="ECO:0000256" key="9">
    <source>
        <dbReference type="SAM" id="Phobius"/>
    </source>
</evidence>
<feature type="transmembrane region" description="Helical" evidence="9">
    <location>
        <begin position="142"/>
        <end position="160"/>
    </location>
</feature>
<keyword evidence="4" id="KW-0808">Transferase</keyword>
<evidence type="ECO:0000256" key="2">
    <source>
        <dbReference type="ARBA" id="ARBA00012438"/>
    </source>
</evidence>
<evidence type="ECO:0000313" key="13">
    <source>
        <dbReference type="Proteomes" id="UP000245697"/>
    </source>
</evidence>
<dbReference type="RefSeq" id="WP_109598303.1">
    <property type="nucleotide sequence ID" value="NZ_BONA01000032.1"/>
</dbReference>
<dbReference type="InterPro" id="IPR036890">
    <property type="entry name" value="HATPase_C_sf"/>
</dbReference>
<keyword evidence="9" id="KW-0472">Membrane</keyword>